<dbReference type="InterPro" id="IPR009241">
    <property type="entry name" value="HigB-like"/>
</dbReference>
<organism evidence="1 2">
    <name type="scientific">Bradyrhizobium sediminis</name>
    <dbReference type="NCBI Taxonomy" id="2840469"/>
    <lineage>
        <taxon>Bacteria</taxon>
        <taxon>Pseudomonadati</taxon>
        <taxon>Pseudomonadota</taxon>
        <taxon>Alphaproteobacteria</taxon>
        <taxon>Hyphomicrobiales</taxon>
        <taxon>Nitrobacteraceae</taxon>
        <taxon>Bradyrhizobium</taxon>
    </lineage>
</organism>
<evidence type="ECO:0000313" key="1">
    <source>
        <dbReference type="EMBL" id="QWG14049.1"/>
    </source>
</evidence>
<gene>
    <name evidence="1" type="ORF">KMZ29_04925</name>
</gene>
<dbReference type="RefSeq" id="WP_215622701.1">
    <property type="nucleotide sequence ID" value="NZ_CP076134.1"/>
</dbReference>
<evidence type="ECO:0000313" key="2">
    <source>
        <dbReference type="Proteomes" id="UP000680839"/>
    </source>
</evidence>
<dbReference type="Pfam" id="PF05973">
    <property type="entry name" value="Gp49"/>
    <property type="match status" value="1"/>
</dbReference>
<dbReference type="Proteomes" id="UP000680839">
    <property type="component" value="Chromosome"/>
</dbReference>
<sequence>MADSLKPIPFVFWRSVTGREPVREWLNELSREDKRTIGRDIAKVQYGWPVGLPLCRPLSAGLWEVRTSLPSKREARVFFGFHDGILIAVHAMVKKTQKTPTEDLALARQRFKELQSWPGKTRT</sequence>
<protein>
    <submittedName>
        <fullName evidence="1">Type II toxin-antitoxin system RelE/ParE family toxin</fullName>
    </submittedName>
</protein>
<dbReference type="AlphaFoldDB" id="A0A975NGI5"/>
<accession>A0A975NGI5</accession>
<reference evidence="1" key="1">
    <citation type="submission" date="2021-06" db="EMBL/GenBank/DDBJ databases">
        <title>Bradyrhizobium sp. S2-20-1 Genome sequencing.</title>
        <authorList>
            <person name="Jin L."/>
        </authorList>
    </citation>
    <scope>NUCLEOTIDE SEQUENCE</scope>
    <source>
        <strain evidence="1">S2-20-1</strain>
    </source>
</reference>
<proteinExistence type="predicted"/>
<name>A0A975NGI5_9BRAD</name>
<dbReference type="EMBL" id="CP076134">
    <property type="protein sequence ID" value="QWG14049.1"/>
    <property type="molecule type" value="Genomic_DNA"/>
</dbReference>